<protein>
    <submittedName>
        <fullName evidence="2">Pyridoxamine 5'-phosphate oxidase</fullName>
    </submittedName>
</protein>
<sequence length="210" mass="23701">MRQFSSDIAFTPAVKGIQSEKGSRSGYARMETGGSWETTVTPELEAFLADLDMFYLGTANAEGQPYIQYRGGTPGFLKKVDEKTLGFADFGGNRQYITLGNLSENPKAFIFLMDYVRSRRIKLWGKARVVEDDPALLNRLRDSTYPGKVERAILFEIEAWDVNCPQHIHKRFSQKQVAPIIEQLQAKIAELEMKLTTLESVREGNTPGRT</sequence>
<dbReference type="AlphaFoldDB" id="A0A517YKN5"/>
<evidence type="ECO:0000313" key="3">
    <source>
        <dbReference type="Proteomes" id="UP000315017"/>
    </source>
</evidence>
<gene>
    <name evidence="2" type="ORF">ETAA8_59340</name>
</gene>
<dbReference type="SUPFAM" id="SSF50475">
    <property type="entry name" value="FMN-binding split barrel"/>
    <property type="match status" value="1"/>
</dbReference>
<dbReference type="PANTHER" id="PTHR42815:SF2">
    <property type="entry name" value="FAD-BINDING, PUTATIVE (AFU_ORTHOLOGUE AFUA_6G07600)-RELATED"/>
    <property type="match status" value="1"/>
</dbReference>
<evidence type="ECO:0000259" key="1">
    <source>
        <dbReference type="Pfam" id="PF01243"/>
    </source>
</evidence>
<dbReference type="PANTHER" id="PTHR42815">
    <property type="entry name" value="FAD-BINDING, PUTATIVE (AFU_ORTHOLOGUE AFUA_6G07600)-RELATED"/>
    <property type="match status" value="1"/>
</dbReference>
<dbReference type="KEGG" id="aagg:ETAA8_59340"/>
<evidence type="ECO:0000313" key="2">
    <source>
        <dbReference type="EMBL" id="QDU30785.1"/>
    </source>
</evidence>
<dbReference type="Pfam" id="PF01243">
    <property type="entry name" value="PNPOx_N"/>
    <property type="match status" value="1"/>
</dbReference>
<dbReference type="OrthoDB" id="9796486at2"/>
<proteinExistence type="predicted"/>
<dbReference type="RefSeq" id="WP_145096821.1">
    <property type="nucleotide sequence ID" value="NZ_CP036274.1"/>
</dbReference>
<accession>A0A517YKN5</accession>
<organism evidence="2 3">
    <name type="scientific">Anatilimnocola aggregata</name>
    <dbReference type="NCBI Taxonomy" id="2528021"/>
    <lineage>
        <taxon>Bacteria</taxon>
        <taxon>Pseudomonadati</taxon>
        <taxon>Planctomycetota</taxon>
        <taxon>Planctomycetia</taxon>
        <taxon>Pirellulales</taxon>
        <taxon>Pirellulaceae</taxon>
        <taxon>Anatilimnocola</taxon>
    </lineage>
</organism>
<dbReference type="Proteomes" id="UP000315017">
    <property type="component" value="Chromosome"/>
</dbReference>
<reference evidence="2 3" key="1">
    <citation type="submission" date="2019-02" db="EMBL/GenBank/DDBJ databases">
        <title>Deep-cultivation of Planctomycetes and their phenomic and genomic characterization uncovers novel biology.</title>
        <authorList>
            <person name="Wiegand S."/>
            <person name="Jogler M."/>
            <person name="Boedeker C."/>
            <person name="Pinto D."/>
            <person name="Vollmers J."/>
            <person name="Rivas-Marin E."/>
            <person name="Kohn T."/>
            <person name="Peeters S.H."/>
            <person name="Heuer A."/>
            <person name="Rast P."/>
            <person name="Oberbeckmann S."/>
            <person name="Bunk B."/>
            <person name="Jeske O."/>
            <person name="Meyerdierks A."/>
            <person name="Storesund J.E."/>
            <person name="Kallscheuer N."/>
            <person name="Luecker S."/>
            <person name="Lage O.M."/>
            <person name="Pohl T."/>
            <person name="Merkel B.J."/>
            <person name="Hornburger P."/>
            <person name="Mueller R.-W."/>
            <person name="Bruemmer F."/>
            <person name="Labrenz M."/>
            <person name="Spormann A.M."/>
            <person name="Op den Camp H."/>
            <person name="Overmann J."/>
            <person name="Amann R."/>
            <person name="Jetten M.S.M."/>
            <person name="Mascher T."/>
            <person name="Medema M.H."/>
            <person name="Devos D.P."/>
            <person name="Kaster A.-K."/>
            <person name="Ovreas L."/>
            <person name="Rohde M."/>
            <person name="Galperin M.Y."/>
            <person name="Jogler C."/>
        </authorList>
    </citation>
    <scope>NUCLEOTIDE SEQUENCE [LARGE SCALE GENOMIC DNA]</scope>
    <source>
        <strain evidence="2 3">ETA_A8</strain>
    </source>
</reference>
<dbReference type="Gene3D" id="2.30.110.10">
    <property type="entry name" value="Electron Transport, Fmn-binding Protein, Chain A"/>
    <property type="match status" value="1"/>
</dbReference>
<keyword evidence="3" id="KW-1185">Reference proteome</keyword>
<feature type="domain" description="Pyridoxamine 5'-phosphate oxidase N-terminal" evidence="1">
    <location>
        <begin position="41"/>
        <end position="145"/>
    </location>
</feature>
<dbReference type="InterPro" id="IPR011576">
    <property type="entry name" value="Pyridox_Oxase_N"/>
</dbReference>
<dbReference type="EMBL" id="CP036274">
    <property type="protein sequence ID" value="QDU30785.1"/>
    <property type="molecule type" value="Genomic_DNA"/>
</dbReference>
<name>A0A517YKN5_9BACT</name>
<dbReference type="InterPro" id="IPR012349">
    <property type="entry name" value="Split_barrel_FMN-bd"/>
</dbReference>